<dbReference type="Gene3D" id="3.40.830.10">
    <property type="entry name" value="LigB-like"/>
    <property type="match status" value="1"/>
</dbReference>
<evidence type="ECO:0000256" key="2">
    <source>
        <dbReference type="HAMAP-Rule" id="MF_00055"/>
    </source>
</evidence>
<dbReference type="EMBL" id="SGBC01000001">
    <property type="protein sequence ID" value="RZD17235.1"/>
    <property type="molecule type" value="Genomic_DNA"/>
</dbReference>
<dbReference type="Pfam" id="PF01875">
    <property type="entry name" value="Memo"/>
    <property type="match status" value="1"/>
</dbReference>
<comment type="caution">
    <text evidence="3">The sequence shown here is derived from an EMBL/GenBank/DDBJ whole genome shotgun (WGS) entry which is preliminary data.</text>
</comment>
<accession>A0A519BIZ5</accession>
<dbReference type="CDD" id="cd07361">
    <property type="entry name" value="MEMO_like"/>
    <property type="match status" value="1"/>
</dbReference>
<reference evidence="3 4" key="1">
    <citation type="journal article" date="2019" name="ISME J.">
        <title>Insights into ecological role of a new deltaproteobacterial order Candidatus Acidulodesulfobacterales by metagenomics and metatranscriptomics.</title>
        <authorList>
            <person name="Tan S."/>
            <person name="Liu J."/>
            <person name="Fang Y."/>
            <person name="Hedlund B.P."/>
            <person name="Lian Z.H."/>
            <person name="Huang L.Y."/>
            <person name="Li J.T."/>
            <person name="Huang L.N."/>
            <person name="Li W.J."/>
            <person name="Jiang H.C."/>
            <person name="Dong H.L."/>
            <person name="Shu W.S."/>
        </authorList>
    </citation>
    <scope>NUCLEOTIDE SEQUENCE [LARGE SCALE GENOMIC DNA]</scope>
    <source>
        <strain evidence="3">AP2</strain>
    </source>
</reference>
<proteinExistence type="inferred from homology"/>
<sequence length="275" mass="30043">MIQLTVRNPAVAGSFYPADINQINALIQSFNVSIPEHKINAFGIVSPHAGYVYSGKTAFMGFSSINIKKNIIIIGPNHTGLGAAFSVMNEGNYNFGSFNVPINSALADEIINQSDSPFQHDDKAQLKEHSLEVQIPLIHYFMTDFSIVPLVISYVRYNDVIKAAKAIYNAIVKLNLLDDVLVVASSDMTHYESAEEAEMKDSIAINEILRLDSEGLYNKVINNNISMCGFIPVSIMLLIAKMAGKNNAKLINYTNSGEASGDYSSVVGYSSIAVY</sequence>
<comment type="similarity">
    <text evidence="1 2">Belongs to the MEMO1 family.</text>
</comment>
<dbReference type="PANTHER" id="PTHR11060:SF0">
    <property type="entry name" value="PROTEIN MEMO1"/>
    <property type="match status" value="1"/>
</dbReference>
<evidence type="ECO:0000313" key="4">
    <source>
        <dbReference type="Proteomes" id="UP000316562"/>
    </source>
</evidence>
<evidence type="ECO:0000313" key="3">
    <source>
        <dbReference type="EMBL" id="RZD17235.1"/>
    </source>
</evidence>
<dbReference type="InterPro" id="IPR002737">
    <property type="entry name" value="MEMO1_fam"/>
</dbReference>
<organism evidence="3 4">
    <name type="scientific">Acididesulfobacter guangdongensis</name>
    <dbReference type="NCBI Taxonomy" id="2597225"/>
    <lineage>
        <taxon>Bacteria</taxon>
        <taxon>Deltaproteobacteria</taxon>
        <taxon>Candidatus Acidulodesulfobacterales</taxon>
        <taxon>Candidatus Acididesulfobacter</taxon>
    </lineage>
</organism>
<dbReference type="NCBIfam" id="TIGR04336">
    <property type="entry name" value="AmmeMemoSam_B"/>
    <property type="match status" value="1"/>
</dbReference>
<protein>
    <recommendedName>
        <fullName evidence="2">MEMO1 family protein EVJ46_03105</fullName>
    </recommendedName>
</protein>
<dbReference type="PANTHER" id="PTHR11060">
    <property type="entry name" value="PROTEIN MEMO1"/>
    <property type="match status" value="1"/>
</dbReference>
<dbReference type="Proteomes" id="UP000316562">
    <property type="component" value="Unassembled WGS sequence"/>
</dbReference>
<name>A0A519BIZ5_ACIG2</name>
<gene>
    <name evidence="3" type="primary">amrB</name>
    <name evidence="3" type="ORF">EVJ46_03105</name>
</gene>
<dbReference type="AlphaFoldDB" id="A0A519BIZ5"/>
<dbReference type="HAMAP" id="MF_00055">
    <property type="entry name" value="MEMO1"/>
    <property type="match status" value="1"/>
</dbReference>
<evidence type="ECO:0000256" key="1">
    <source>
        <dbReference type="ARBA" id="ARBA00006315"/>
    </source>
</evidence>